<dbReference type="FunFam" id="1.20.58.150:FF:000005">
    <property type="entry name" value="putative clathrin assembly protein At2g25430"/>
    <property type="match status" value="1"/>
</dbReference>
<dbReference type="GO" id="GO:0048268">
    <property type="term" value="P:clathrin coat assembly"/>
    <property type="evidence" value="ECO:0007669"/>
    <property type="project" value="InterPro"/>
</dbReference>
<feature type="compositionally biased region" description="Low complexity" evidence="9">
    <location>
        <begin position="402"/>
        <end position="416"/>
    </location>
</feature>
<keyword evidence="7" id="KW-0168">Coated pit</keyword>
<evidence type="ECO:0000313" key="11">
    <source>
        <dbReference type="EMBL" id="KAK7287506.1"/>
    </source>
</evidence>
<evidence type="ECO:0000256" key="4">
    <source>
        <dbReference type="ARBA" id="ARBA00022583"/>
    </source>
</evidence>
<dbReference type="GO" id="GO:0005546">
    <property type="term" value="F:phosphatidylinositol-4,5-bisphosphate binding"/>
    <property type="evidence" value="ECO:0007669"/>
    <property type="project" value="TreeGrafter"/>
</dbReference>
<accession>A0AAN9IWK8</accession>
<dbReference type="GO" id="GO:0005794">
    <property type="term" value="C:Golgi apparatus"/>
    <property type="evidence" value="ECO:0007669"/>
    <property type="project" value="UniProtKB-SubCell"/>
</dbReference>
<reference evidence="11 12" key="1">
    <citation type="submission" date="2024-01" db="EMBL/GenBank/DDBJ databases">
        <title>The genomes of 5 underutilized Papilionoideae crops provide insights into root nodulation and disease resistanc.</title>
        <authorList>
            <person name="Yuan L."/>
        </authorList>
    </citation>
    <scope>NUCLEOTIDE SEQUENCE [LARGE SCALE GENOMIC DNA]</scope>
    <source>
        <strain evidence="11">ZHUSHIDOU_FW_LH</strain>
        <tissue evidence="11">Leaf</tissue>
    </source>
</reference>
<dbReference type="PANTHER" id="PTHR22951:SF75">
    <property type="entry name" value="CLATHRIN COAT ASSEMBLY PROTEIN AP180"/>
    <property type="match status" value="1"/>
</dbReference>
<protein>
    <recommendedName>
        <fullName evidence="10">ENTH domain-containing protein</fullName>
    </recommendedName>
</protein>
<dbReference type="GO" id="GO:0006900">
    <property type="term" value="P:vesicle budding from membrane"/>
    <property type="evidence" value="ECO:0007669"/>
    <property type="project" value="TreeGrafter"/>
</dbReference>
<dbReference type="CDD" id="cd16987">
    <property type="entry name" value="ANTH_N_AP180_plant"/>
    <property type="match status" value="1"/>
</dbReference>
<evidence type="ECO:0000259" key="10">
    <source>
        <dbReference type="PROSITE" id="PS50942"/>
    </source>
</evidence>
<dbReference type="Gene3D" id="1.25.40.90">
    <property type="match status" value="1"/>
</dbReference>
<evidence type="ECO:0000313" key="12">
    <source>
        <dbReference type="Proteomes" id="UP001372338"/>
    </source>
</evidence>
<dbReference type="InterPro" id="IPR048050">
    <property type="entry name" value="ANTH_N_plant"/>
</dbReference>
<feature type="region of interest" description="Disordered" evidence="9">
    <location>
        <begin position="386"/>
        <end position="458"/>
    </location>
</feature>
<keyword evidence="8" id="KW-0968">Cytoplasmic vesicle</keyword>
<keyword evidence="12" id="KW-1185">Reference proteome</keyword>
<dbReference type="GO" id="GO:0005905">
    <property type="term" value="C:clathrin-coated pit"/>
    <property type="evidence" value="ECO:0007669"/>
    <property type="project" value="UniProtKB-SubCell"/>
</dbReference>
<evidence type="ECO:0000256" key="9">
    <source>
        <dbReference type="SAM" id="MobiDB-lite"/>
    </source>
</evidence>
<dbReference type="EMBL" id="JAYWIO010000001">
    <property type="protein sequence ID" value="KAK7287506.1"/>
    <property type="molecule type" value="Genomic_DNA"/>
</dbReference>
<feature type="compositionally biased region" description="Polar residues" evidence="9">
    <location>
        <begin position="481"/>
        <end position="500"/>
    </location>
</feature>
<dbReference type="Gene3D" id="1.20.58.150">
    <property type="entry name" value="ANTH domain"/>
    <property type="match status" value="1"/>
</dbReference>
<dbReference type="Pfam" id="PF07651">
    <property type="entry name" value="ANTH"/>
    <property type="match status" value="1"/>
</dbReference>
<evidence type="ECO:0000256" key="1">
    <source>
        <dbReference type="ARBA" id="ARBA00004132"/>
    </source>
</evidence>
<dbReference type="InterPro" id="IPR013809">
    <property type="entry name" value="ENTH"/>
</dbReference>
<comment type="subcellular location">
    <subcellularLocation>
        <location evidence="1">Cytoplasmic vesicle</location>
        <location evidence="1">Clathrin-coated vesicle</location>
    </subcellularLocation>
    <subcellularLocation>
        <location evidence="2">Golgi apparatus</location>
    </subcellularLocation>
    <subcellularLocation>
        <location evidence="3">Membrane</location>
        <location evidence="3">Clathrin-coated pit</location>
    </subcellularLocation>
</comment>
<evidence type="ECO:0000256" key="2">
    <source>
        <dbReference type="ARBA" id="ARBA00004555"/>
    </source>
</evidence>
<evidence type="ECO:0000256" key="3">
    <source>
        <dbReference type="ARBA" id="ARBA00004600"/>
    </source>
</evidence>
<dbReference type="AlphaFoldDB" id="A0AAN9IWK8"/>
<dbReference type="SUPFAM" id="SSF48464">
    <property type="entry name" value="ENTH/VHS domain"/>
    <property type="match status" value="1"/>
</dbReference>
<evidence type="ECO:0000256" key="7">
    <source>
        <dbReference type="ARBA" id="ARBA00023176"/>
    </source>
</evidence>
<dbReference type="PROSITE" id="PS50942">
    <property type="entry name" value="ENTH"/>
    <property type="match status" value="1"/>
</dbReference>
<organism evidence="11 12">
    <name type="scientific">Crotalaria pallida</name>
    <name type="common">Smooth rattlebox</name>
    <name type="synonym">Crotalaria striata</name>
    <dbReference type="NCBI Taxonomy" id="3830"/>
    <lineage>
        <taxon>Eukaryota</taxon>
        <taxon>Viridiplantae</taxon>
        <taxon>Streptophyta</taxon>
        <taxon>Embryophyta</taxon>
        <taxon>Tracheophyta</taxon>
        <taxon>Spermatophyta</taxon>
        <taxon>Magnoliopsida</taxon>
        <taxon>eudicotyledons</taxon>
        <taxon>Gunneridae</taxon>
        <taxon>Pentapetalae</taxon>
        <taxon>rosids</taxon>
        <taxon>fabids</taxon>
        <taxon>Fabales</taxon>
        <taxon>Fabaceae</taxon>
        <taxon>Papilionoideae</taxon>
        <taxon>50 kb inversion clade</taxon>
        <taxon>genistoids sensu lato</taxon>
        <taxon>core genistoids</taxon>
        <taxon>Crotalarieae</taxon>
        <taxon>Crotalaria</taxon>
    </lineage>
</organism>
<evidence type="ECO:0000256" key="8">
    <source>
        <dbReference type="ARBA" id="ARBA00023329"/>
    </source>
</evidence>
<dbReference type="PANTHER" id="PTHR22951">
    <property type="entry name" value="CLATHRIN ASSEMBLY PROTEIN"/>
    <property type="match status" value="1"/>
</dbReference>
<sequence>MPSKLRKAIGAVKDQTSISLAKVTHAANLEITILKATTHDKNPIEECYVAEIVKFVSSNKVYAAVCAQCLGKRIGKTRNWVVALKSFMIILRIFQDGDPYFPREILHTMKRGTKIFNLSSFKDDSNNSPNWDYTTFVKTFTLYLDERLDCFLTGKLQRRFTYDNWFHHEKNQRKNNNLSNEPGIKDMKPTLVLDRITYWQRLLDRVISIRPTGSAKTNRLVQISLYAIVQESFDLYRDISDGLAVVLDSFFHLPYPACVNAFNACVKSYTQFDELSTFYSFCNSIGVGRCYEYPSVKKISKELMDTLQEFLKDQHVSFSPKDCAAGSSLSPEEGSERLGSSALPERIFGSGSDFGSQCTSLEDLMSATDVTTSPRRSLEDIIYNSEQSEEDEKPSQHDDDSQSQSTPSQSSVSTKSIPNDMTLRSGSEDIVSLDDGLPEQEQSNECEKQNKNSGYGDGSKDWWELVLAETVTTAPEDKSSEFSNGFEPQQHSGPESENQYNPFLGDTGIVATHVTTNPILKSQASFNDVSYVEPTFKATTTSIICAHDPLAPTFSGQSSDFRNNDYSASRFQEHNSYEKCTSPIFSTQNINVTLKVPTEATKDPDTSVVPLTFQAPNLNHSIIGQTLSAKDCNETEFTKLKEDDPFMTWMNEQIPNVPLHDQAWLGQQQLWLEHQNKIIAKHMTT</sequence>
<dbReference type="GO" id="GO:0030136">
    <property type="term" value="C:clathrin-coated vesicle"/>
    <property type="evidence" value="ECO:0007669"/>
    <property type="project" value="UniProtKB-SubCell"/>
</dbReference>
<feature type="region of interest" description="Disordered" evidence="9">
    <location>
        <begin position="474"/>
        <end position="500"/>
    </location>
</feature>
<feature type="domain" description="ENTH" evidence="10">
    <location>
        <begin position="21"/>
        <end position="158"/>
    </location>
</feature>
<proteinExistence type="predicted"/>
<dbReference type="InterPro" id="IPR011417">
    <property type="entry name" value="ANTH_dom"/>
</dbReference>
<dbReference type="SUPFAM" id="SSF89009">
    <property type="entry name" value="GAT-like domain"/>
    <property type="match status" value="1"/>
</dbReference>
<evidence type="ECO:0000256" key="5">
    <source>
        <dbReference type="ARBA" id="ARBA00023034"/>
    </source>
</evidence>
<evidence type="ECO:0000256" key="6">
    <source>
        <dbReference type="ARBA" id="ARBA00023136"/>
    </source>
</evidence>
<dbReference type="GO" id="GO:0000149">
    <property type="term" value="F:SNARE binding"/>
    <property type="evidence" value="ECO:0007669"/>
    <property type="project" value="TreeGrafter"/>
</dbReference>
<gene>
    <name evidence="11" type="ORF">RIF29_00786</name>
</gene>
<comment type="caution">
    <text evidence="11">The sequence shown here is derived from an EMBL/GenBank/DDBJ whole genome shotgun (WGS) entry which is preliminary data.</text>
</comment>
<keyword evidence="6" id="KW-0472">Membrane</keyword>
<name>A0AAN9IWK8_CROPI</name>
<keyword evidence="5" id="KW-0333">Golgi apparatus</keyword>
<keyword evidence="4" id="KW-0254">Endocytosis</keyword>
<dbReference type="InterPro" id="IPR045192">
    <property type="entry name" value="AP180-like"/>
</dbReference>
<dbReference type="InterPro" id="IPR008942">
    <property type="entry name" value="ENTH_VHS"/>
</dbReference>
<dbReference type="InterPro" id="IPR014712">
    <property type="entry name" value="ANTH_dom_sf"/>
</dbReference>
<dbReference type="GO" id="GO:0032050">
    <property type="term" value="F:clathrin heavy chain binding"/>
    <property type="evidence" value="ECO:0007669"/>
    <property type="project" value="TreeGrafter"/>
</dbReference>
<dbReference type="Proteomes" id="UP001372338">
    <property type="component" value="Unassembled WGS sequence"/>
</dbReference>
<dbReference type="SMART" id="SM00273">
    <property type="entry name" value="ENTH"/>
    <property type="match status" value="1"/>
</dbReference>
<dbReference type="GO" id="GO:0005545">
    <property type="term" value="F:1-phosphatidylinositol binding"/>
    <property type="evidence" value="ECO:0007669"/>
    <property type="project" value="InterPro"/>
</dbReference>
<dbReference type="GO" id="GO:0072583">
    <property type="term" value="P:clathrin-dependent endocytosis"/>
    <property type="evidence" value="ECO:0007669"/>
    <property type="project" value="InterPro"/>
</dbReference>